<evidence type="ECO:0000259" key="2">
    <source>
        <dbReference type="PROSITE" id="PS51468"/>
    </source>
</evidence>
<name>A0A8S1YKN0_PAROT</name>
<dbReference type="InterPro" id="IPR013694">
    <property type="entry name" value="VIT"/>
</dbReference>
<sequence>MNQNYLYQPKLCQNNPQHSNQSKQEYHQNNTKMFVCYDLVKKELIPLKFAKYTAKILPGFCIVELEVTYSTDNQTKPIELESLFSINEKAAVTKMVVELGETKVNCVIKEEEKAKQEYKEGLKQGKTMAYSHQDSKFPQIKRVKIGQLAPNKLLKITFEYIHPLEVFLNKFWKFELFPVIDQNYVHFDYQKMIGIHDEELHNYLNQLFKINNFRFEFRQEIQVEINFEYPITFWKSPTHKLQSTNAKNNSGFQTEGNQKKIILQLQDIPENYEPTKQFTLLFSSDEINLPRAILSHTDNDALQYQKYCATLTFIPKFNEVSLDDAYTQYLDGLSMADNQVINRGNYLFIIDRSGSMSGSRIKKAKQALILFLKSLPQDSVFNIISFGTNFSSLYKVSKQYSQTLLEEAIIHVEKMQADMGGTEILTPLKKMVYNESYGTSKNTTLNVFLLTDGQDDADPIIKLVQSNNQAQTRIYTLGIGIGCSQYLIKSVAEVGNGKYQIVSDKEDINEKVIDLLEDSLTPYLQAFTLESNVVNVASIIPNPESIVCLKKNQELTIQVLFPKEQQYENLEFKINCFDPQNQKKIQYSVSLSLNQSQNNEYFHKLAAYKLITYYENSIKYNQQQLNFIKLNKENLDQKDIIDLSVQNQILCSKTAFVSNLCDLEDQFQQQVQSQRDQFDIEIDLILKKSQQMLNDCELLCQTLKCTNSETNKKSKSSASCCGGGGSQKNYDRFSQISYIPEKQQQQTQFTQIQLQQQQQKKINIKQAGKIDNDNLTYEKLIAFALADGSFRIDQEMQQIINYKNLKNHQNLKADVWNTFLALLYLENYFSQFKKSWQLVYQKGISYLKQGGIDYKQKKIEYLII</sequence>
<dbReference type="PROSITE" id="PS50234">
    <property type="entry name" value="VWFA"/>
    <property type="match status" value="1"/>
</dbReference>
<proteinExistence type="predicted"/>
<dbReference type="SMART" id="SM00327">
    <property type="entry name" value="VWA"/>
    <property type="match status" value="1"/>
</dbReference>
<keyword evidence="4" id="KW-1185">Reference proteome</keyword>
<dbReference type="PANTHER" id="PTHR45737:SF6">
    <property type="entry name" value="VON WILLEBRAND FACTOR A DOMAIN-CONTAINING PROTEIN 5A"/>
    <property type="match status" value="1"/>
</dbReference>
<dbReference type="Pfam" id="PF13768">
    <property type="entry name" value="VWA_3"/>
    <property type="match status" value="1"/>
</dbReference>
<protein>
    <submittedName>
        <fullName evidence="3">Uncharacterized protein</fullName>
    </submittedName>
</protein>
<reference evidence="3" key="1">
    <citation type="submission" date="2021-01" db="EMBL/GenBank/DDBJ databases">
        <authorList>
            <consortium name="Genoscope - CEA"/>
            <person name="William W."/>
        </authorList>
    </citation>
    <scope>NUCLEOTIDE SEQUENCE</scope>
</reference>
<dbReference type="EMBL" id="CAJJDP010000174">
    <property type="protein sequence ID" value="CAD8214183.1"/>
    <property type="molecule type" value="Genomic_DNA"/>
</dbReference>
<dbReference type="Pfam" id="PF08487">
    <property type="entry name" value="VIT"/>
    <property type="match status" value="1"/>
</dbReference>
<comment type="caution">
    <text evidence="3">The sequence shown here is derived from an EMBL/GenBank/DDBJ whole genome shotgun (WGS) entry which is preliminary data.</text>
</comment>
<accession>A0A8S1YKN0</accession>
<organism evidence="3 4">
    <name type="scientific">Paramecium octaurelia</name>
    <dbReference type="NCBI Taxonomy" id="43137"/>
    <lineage>
        <taxon>Eukaryota</taxon>
        <taxon>Sar</taxon>
        <taxon>Alveolata</taxon>
        <taxon>Ciliophora</taxon>
        <taxon>Intramacronucleata</taxon>
        <taxon>Oligohymenophorea</taxon>
        <taxon>Peniculida</taxon>
        <taxon>Parameciidae</taxon>
        <taxon>Paramecium</taxon>
    </lineage>
</organism>
<dbReference type="OrthoDB" id="312927at2759"/>
<feature type="domain" description="VIT" evidence="2">
    <location>
        <begin position="31"/>
        <end position="162"/>
    </location>
</feature>
<gene>
    <name evidence="3" type="ORF">POCTA_138.1.T1710011</name>
</gene>
<dbReference type="Proteomes" id="UP000683925">
    <property type="component" value="Unassembled WGS sequence"/>
</dbReference>
<evidence type="ECO:0000313" key="4">
    <source>
        <dbReference type="Proteomes" id="UP000683925"/>
    </source>
</evidence>
<dbReference type="PROSITE" id="PS51468">
    <property type="entry name" value="VIT"/>
    <property type="match status" value="1"/>
</dbReference>
<dbReference type="PANTHER" id="PTHR45737">
    <property type="entry name" value="VON WILLEBRAND FACTOR A DOMAIN-CONTAINING PROTEIN 5A"/>
    <property type="match status" value="1"/>
</dbReference>
<dbReference type="OMA" id="HINVNDY"/>
<evidence type="ECO:0000313" key="3">
    <source>
        <dbReference type="EMBL" id="CAD8214183.1"/>
    </source>
</evidence>
<evidence type="ECO:0000259" key="1">
    <source>
        <dbReference type="PROSITE" id="PS50234"/>
    </source>
</evidence>
<feature type="domain" description="VWFA" evidence="1">
    <location>
        <begin position="345"/>
        <end position="516"/>
    </location>
</feature>
<dbReference type="AlphaFoldDB" id="A0A8S1YKN0"/>
<dbReference type="InterPro" id="IPR002035">
    <property type="entry name" value="VWF_A"/>
</dbReference>